<feature type="non-terminal residue" evidence="3">
    <location>
        <position position="131"/>
    </location>
</feature>
<evidence type="ECO:0008006" key="5">
    <source>
        <dbReference type="Google" id="ProtNLM"/>
    </source>
</evidence>
<accession>A0AAV5UIA7</accession>
<feature type="chain" id="PRO_5043405883" description="Secreted mucin" evidence="2">
    <location>
        <begin position="31"/>
        <end position="131"/>
    </location>
</feature>
<comment type="caution">
    <text evidence="3">The sequence shown here is derived from an EMBL/GenBank/DDBJ whole genome shotgun (WGS) entry which is preliminary data.</text>
</comment>
<gene>
    <name evidence="3" type="ORF">PENTCL1PPCAC_28925</name>
</gene>
<name>A0AAV5UIA7_9BILA</name>
<evidence type="ECO:0000256" key="2">
    <source>
        <dbReference type="SAM" id="SignalP"/>
    </source>
</evidence>
<protein>
    <recommendedName>
        <fullName evidence="5">Secreted mucin</fullName>
    </recommendedName>
</protein>
<sequence length="131" mass="13557">SSFCCLTMAGLTPLLLLVFASSSLVCTVHSAPQVVPIPDFHAIGVPAASFGEDADVSVLIETITEATTTTSTTTPPHTTPLVGILPVDKTITVVDDVPVKETITATPPNDPQPVDDPTTHAPQPSNGYDIP</sequence>
<feature type="signal peptide" evidence="2">
    <location>
        <begin position="1"/>
        <end position="30"/>
    </location>
</feature>
<evidence type="ECO:0000256" key="1">
    <source>
        <dbReference type="SAM" id="MobiDB-lite"/>
    </source>
</evidence>
<evidence type="ECO:0000313" key="3">
    <source>
        <dbReference type="EMBL" id="GMT06751.1"/>
    </source>
</evidence>
<reference evidence="3" key="1">
    <citation type="submission" date="2023-10" db="EMBL/GenBank/DDBJ databases">
        <title>Genome assembly of Pristionchus species.</title>
        <authorList>
            <person name="Yoshida K."/>
            <person name="Sommer R.J."/>
        </authorList>
    </citation>
    <scope>NUCLEOTIDE SEQUENCE</scope>
    <source>
        <strain evidence="3">RS0144</strain>
    </source>
</reference>
<organism evidence="3 4">
    <name type="scientific">Pristionchus entomophagus</name>
    <dbReference type="NCBI Taxonomy" id="358040"/>
    <lineage>
        <taxon>Eukaryota</taxon>
        <taxon>Metazoa</taxon>
        <taxon>Ecdysozoa</taxon>
        <taxon>Nematoda</taxon>
        <taxon>Chromadorea</taxon>
        <taxon>Rhabditida</taxon>
        <taxon>Rhabditina</taxon>
        <taxon>Diplogasteromorpha</taxon>
        <taxon>Diplogasteroidea</taxon>
        <taxon>Neodiplogasteridae</taxon>
        <taxon>Pristionchus</taxon>
    </lineage>
</organism>
<dbReference type="AlphaFoldDB" id="A0AAV5UIA7"/>
<feature type="region of interest" description="Disordered" evidence="1">
    <location>
        <begin position="100"/>
        <end position="131"/>
    </location>
</feature>
<keyword evidence="4" id="KW-1185">Reference proteome</keyword>
<dbReference type="Proteomes" id="UP001432027">
    <property type="component" value="Unassembled WGS sequence"/>
</dbReference>
<feature type="non-terminal residue" evidence="3">
    <location>
        <position position="1"/>
    </location>
</feature>
<feature type="compositionally biased region" description="Polar residues" evidence="1">
    <location>
        <begin position="120"/>
        <end position="131"/>
    </location>
</feature>
<proteinExistence type="predicted"/>
<keyword evidence="2" id="KW-0732">Signal</keyword>
<dbReference type="EMBL" id="BTSX01000006">
    <property type="protein sequence ID" value="GMT06751.1"/>
    <property type="molecule type" value="Genomic_DNA"/>
</dbReference>
<evidence type="ECO:0000313" key="4">
    <source>
        <dbReference type="Proteomes" id="UP001432027"/>
    </source>
</evidence>